<dbReference type="PANTHER" id="PTHR30329:SF21">
    <property type="entry name" value="LIPOPROTEIN YIAD-RELATED"/>
    <property type="match status" value="1"/>
</dbReference>
<evidence type="ECO:0000256" key="2">
    <source>
        <dbReference type="ARBA" id="ARBA00023136"/>
    </source>
</evidence>
<dbReference type="Proteomes" id="UP000660885">
    <property type="component" value="Unassembled WGS sequence"/>
</dbReference>
<feature type="chain" id="PRO_5045834544" evidence="5">
    <location>
        <begin position="16"/>
        <end position="128"/>
    </location>
</feature>
<dbReference type="PROSITE" id="PS51123">
    <property type="entry name" value="OMPA_2"/>
    <property type="match status" value="1"/>
</dbReference>
<dbReference type="RefSeq" id="WP_202830457.1">
    <property type="nucleotide sequence ID" value="NZ_JAETWB010000001.1"/>
</dbReference>
<dbReference type="InterPro" id="IPR036737">
    <property type="entry name" value="OmpA-like_sf"/>
</dbReference>
<feature type="domain" description="OmpA-like" evidence="6">
    <location>
        <begin position="19"/>
        <end position="128"/>
    </location>
</feature>
<evidence type="ECO:0000256" key="5">
    <source>
        <dbReference type="SAM" id="SignalP"/>
    </source>
</evidence>
<feature type="signal peptide" evidence="5">
    <location>
        <begin position="1"/>
        <end position="15"/>
    </location>
</feature>
<keyword evidence="2 4" id="KW-0472">Membrane</keyword>
<evidence type="ECO:0000256" key="1">
    <source>
        <dbReference type="ARBA" id="ARBA00004442"/>
    </source>
</evidence>
<dbReference type="PROSITE" id="PS51257">
    <property type="entry name" value="PROKAR_LIPOPROTEIN"/>
    <property type="match status" value="1"/>
</dbReference>
<dbReference type="InterPro" id="IPR006665">
    <property type="entry name" value="OmpA-like"/>
</dbReference>
<dbReference type="EMBL" id="JAETWB010000001">
    <property type="protein sequence ID" value="MBL6077337.1"/>
    <property type="molecule type" value="Genomic_DNA"/>
</dbReference>
<dbReference type="Pfam" id="PF00691">
    <property type="entry name" value="OmpA"/>
    <property type="match status" value="1"/>
</dbReference>
<dbReference type="CDD" id="cd07185">
    <property type="entry name" value="OmpA_C-like"/>
    <property type="match status" value="1"/>
</dbReference>
<evidence type="ECO:0000313" key="8">
    <source>
        <dbReference type="Proteomes" id="UP000660885"/>
    </source>
</evidence>
<comment type="subcellular location">
    <subcellularLocation>
        <location evidence="1">Cell outer membrane</location>
    </subcellularLocation>
</comment>
<evidence type="ECO:0000313" key="7">
    <source>
        <dbReference type="EMBL" id="MBL6077337.1"/>
    </source>
</evidence>
<dbReference type="Gene3D" id="3.30.1330.60">
    <property type="entry name" value="OmpA-like domain"/>
    <property type="match status" value="1"/>
</dbReference>
<organism evidence="7 8">
    <name type="scientific">Belnapia arida</name>
    <dbReference type="NCBI Taxonomy" id="2804533"/>
    <lineage>
        <taxon>Bacteria</taxon>
        <taxon>Pseudomonadati</taxon>
        <taxon>Pseudomonadota</taxon>
        <taxon>Alphaproteobacteria</taxon>
        <taxon>Acetobacterales</taxon>
        <taxon>Roseomonadaceae</taxon>
        <taxon>Belnapia</taxon>
    </lineage>
</organism>
<dbReference type="PRINTS" id="PR01021">
    <property type="entry name" value="OMPADOMAIN"/>
</dbReference>
<comment type="caution">
    <text evidence="7">The sequence shown here is derived from an EMBL/GenBank/DDBJ whole genome shotgun (WGS) entry which is preliminary data.</text>
</comment>
<dbReference type="InterPro" id="IPR050330">
    <property type="entry name" value="Bact_OuterMem_StrucFunc"/>
</dbReference>
<keyword evidence="3" id="KW-0998">Cell outer membrane</keyword>
<protein>
    <submittedName>
        <fullName evidence="7">OmpA family protein</fullName>
    </submittedName>
</protein>
<keyword evidence="5" id="KW-0732">Signal</keyword>
<evidence type="ECO:0000256" key="4">
    <source>
        <dbReference type="PROSITE-ProRule" id="PRU00473"/>
    </source>
</evidence>
<accession>A0ABS1TY35</accession>
<name>A0ABS1TY35_9PROT</name>
<reference evidence="7 8" key="1">
    <citation type="submission" date="2021-01" db="EMBL/GenBank/DDBJ databases">
        <title>Belnapia mucosa sp. nov. and Belnapia arida sp. nov., isolated from the Tabernas Desert (Almeria, Spain).</title>
        <authorList>
            <person name="Molina-Menor E."/>
            <person name="Vidal-Verdu A."/>
            <person name="Calonge A."/>
            <person name="Satari L."/>
            <person name="Pereto J."/>
            <person name="Porcar M."/>
        </authorList>
    </citation>
    <scope>NUCLEOTIDE SEQUENCE [LARGE SCALE GENOMIC DNA]</scope>
    <source>
        <strain evidence="7 8">T18</strain>
    </source>
</reference>
<dbReference type="PANTHER" id="PTHR30329">
    <property type="entry name" value="STATOR ELEMENT OF FLAGELLAR MOTOR COMPLEX"/>
    <property type="match status" value="1"/>
</dbReference>
<proteinExistence type="predicted"/>
<evidence type="ECO:0000256" key="3">
    <source>
        <dbReference type="ARBA" id="ARBA00023237"/>
    </source>
</evidence>
<sequence length="128" mass="13429">MRRLFLVALPMLALAACQAPSQAPASRSVVFFTNDSAALDENAAGLVSEVAGRAKASPGAPIRVRGFTAPDGSAGFNRALAEARARNVADVLVAAGIERSRIRIEPRGPVSYEMIPTESRRVEILLGG</sequence>
<dbReference type="SUPFAM" id="SSF103088">
    <property type="entry name" value="OmpA-like"/>
    <property type="match status" value="1"/>
</dbReference>
<evidence type="ECO:0000259" key="6">
    <source>
        <dbReference type="PROSITE" id="PS51123"/>
    </source>
</evidence>
<gene>
    <name evidence="7" type="ORF">JMJ56_04910</name>
</gene>
<keyword evidence="8" id="KW-1185">Reference proteome</keyword>
<dbReference type="InterPro" id="IPR006664">
    <property type="entry name" value="OMP_bac"/>
</dbReference>